<name>S3CER8_OPHP1</name>
<accession>S3CER8</accession>
<feature type="region of interest" description="Disordered" evidence="1">
    <location>
        <begin position="341"/>
        <end position="364"/>
    </location>
</feature>
<dbReference type="AlphaFoldDB" id="S3CER8"/>
<feature type="compositionally biased region" description="Acidic residues" evidence="1">
    <location>
        <begin position="253"/>
        <end position="272"/>
    </location>
</feature>
<dbReference type="HOGENOM" id="CLU_396400_0_0_1"/>
<feature type="compositionally biased region" description="Polar residues" evidence="1">
    <location>
        <begin position="276"/>
        <end position="294"/>
    </location>
</feature>
<gene>
    <name evidence="2" type="ORF">F503_05681</name>
</gene>
<dbReference type="eggNOG" id="ENOG502RHKW">
    <property type="taxonomic scope" value="Eukaryota"/>
</dbReference>
<feature type="region of interest" description="Disordered" evidence="1">
    <location>
        <begin position="161"/>
        <end position="214"/>
    </location>
</feature>
<evidence type="ECO:0000313" key="2">
    <source>
        <dbReference type="EMBL" id="EPE10586.1"/>
    </source>
</evidence>
<feature type="region of interest" description="Disordered" evidence="1">
    <location>
        <begin position="761"/>
        <end position="817"/>
    </location>
</feature>
<dbReference type="OrthoDB" id="4770059at2759"/>
<evidence type="ECO:0000313" key="3">
    <source>
        <dbReference type="Proteomes" id="UP000016923"/>
    </source>
</evidence>
<dbReference type="VEuPathDB" id="FungiDB:F503_05681"/>
<evidence type="ECO:0000256" key="1">
    <source>
        <dbReference type="SAM" id="MobiDB-lite"/>
    </source>
</evidence>
<reference evidence="2 3" key="1">
    <citation type="journal article" date="2013" name="BMC Genomics">
        <title>The genome and transcriptome of the pine saprophyte Ophiostoma piceae, and a comparison with the bark beetle-associated pine pathogen Grosmannia clavigera.</title>
        <authorList>
            <person name="Haridas S."/>
            <person name="Wang Y."/>
            <person name="Lim L."/>
            <person name="Massoumi Alamouti S."/>
            <person name="Jackman S."/>
            <person name="Docking R."/>
            <person name="Robertson G."/>
            <person name="Birol I."/>
            <person name="Bohlmann J."/>
            <person name="Breuil C."/>
        </authorList>
    </citation>
    <scope>NUCLEOTIDE SEQUENCE [LARGE SCALE GENOMIC DNA]</scope>
    <source>
        <strain evidence="2 3">UAMH 11346</strain>
    </source>
</reference>
<dbReference type="EMBL" id="KE148146">
    <property type="protein sequence ID" value="EPE10586.1"/>
    <property type="molecule type" value="Genomic_DNA"/>
</dbReference>
<feature type="compositionally biased region" description="Low complexity" evidence="1">
    <location>
        <begin position="161"/>
        <end position="200"/>
    </location>
</feature>
<feature type="region of interest" description="Disordered" evidence="1">
    <location>
        <begin position="539"/>
        <end position="638"/>
    </location>
</feature>
<feature type="compositionally biased region" description="Acidic residues" evidence="1">
    <location>
        <begin position="613"/>
        <end position="626"/>
    </location>
</feature>
<feature type="region of interest" description="Disordered" evidence="1">
    <location>
        <begin position="226"/>
        <end position="302"/>
    </location>
</feature>
<feature type="region of interest" description="Disordered" evidence="1">
    <location>
        <begin position="459"/>
        <end position="486"/>
    </location>
</feature>
<feature type="region of interest" description="Disordered" evidence="1">
    <location>
        <begin position="692"/>
        <end position="711"/>
    </location>
</feature>
<feature type="compositionally biased region" description="Low complexity" evidence="1">
    <location>
        <begin position="578"/>
        <end position="593"/>
    </location>
</feature>
<proteinExistence type="predicted"/>
<protein>
    <submittedName>
        <fullName evidence="2">Uncharacterized protein</fullName>
    </submittedName>
</protein>
<feature type="compositionally biased region" description="Basic and acidic residues" evidence="1">
    <location>
        <begin position="788"/>
        <end position="817"/>
    </location>
</feature>
<organism evidence="2 3">
    <name type="scientific">Ophiostoma piceae (strain UAMH 11346)</name>
    <name type="common">Sap stain fungus</name>
    <dbReference type="NCBI Taxonomy" id="1262450"/>
    <lineage>
        <taxon>Eukaryota</taxon>
        <taxon>Fungi</taxon>
        <taxon>Dikarya</taxon>
        <taxon>Ascomycota</taxon>
        <taxon>Pezizomycotina</taxon>
        <taxon>Sordariomycetes</taxon>
        <taxon>Sordariomycetidae</taxon>
        <taxon>Ophiostomatales</taxon>
        <taxon>Ophiostomataceae</taxon>
        <taxon>Ophiostoma</taxon>
    </lineage>
</organism>
<feature type="compositionally biased region" description="Polar residues" evidence="1">
    <location>
        <begin position="201"/>
        <end position="214"/>
    </location>
</feature>
<dbReference type="STRING" id="1262450.S3CER8"/>
<dbReference type="Proteomes" id="UP000016923">
    <property type="component" value="Unassembled WGS sequence"/>
</dbReference>
<feature type="compositionally biased region" description="Basic and acidic residues" evidence="1">
    <location>
        <begin position="466"/>
        <end position="483"/>
    </location>
</feature>
<feature type="region of interest" description="Disordered" evidence="1">
    <location>
        <begin position="720"/>
        <end position="747"/>
    </location>
</feature>
<keyword evidence="3" id="KW-1185">Reference proteome</keyword>
<sequence>MAFRGTAPLAALTTIFTPPCPTSWLVTTSKVPSQFPSFPGAGPVPTCNPPSWQDNLSAEGFNFYSPAICPSGFEVGPGCLLTTTPRTSEGFPPVAPGETVAWCVPSGQSCTSDTTDFRGGYWGATQTATETGALVTVGPAMQIRFRDIDLSILETHPLTPGLTLAGLPTPAPTSDTTTSSSTSQKPLQTSVASTSTAPSTLRLQTAQGPSTTSTITFLSSGTTVASSLITAPPRPKSTSSRPAGLGSSTDGSNNDDDDDDDDNDDDDDDDDGSNGIPASNGTDGDDAGTSSTASAIPDHRPSSHTRAFAATVTMSCLLSVTAIGIGSYFFLNRRRRHNCEKNQQAARDAEQGGDTGAAAGSSANGAASGGSGMAFFAKMFSASTLMPARTNTNSVDGYDRAPASRMSSVGVGAWVQRHREQRPRWQDTVNKAKMWWAGLPFFKSRSSLTGDSGSMFTAWKRRQRTRTSEDELEEQQRGEEQQARDISAAPTGAVLTHVPTLELNFGDEKFGHSNNDADANADRENEVVEPVIDTYTIMPKTKGIPSKPRIDRTSARQSWMSRLSRYMRGDQGRNTAMSGSSTPSTNQSSSKASPINNNPVFKFDFSTGRAIDENDNSIDSNEDDETSSGHASARWSKGTRADTLSIMTDGADYHGHQRGLSDPNRVRADSWEAFSRSHQGLGKILAAKNIKGDARSLTSPGSPRDGQSAARMRTRLQSVAFGSDDASKDLPSPTMTVRSGGASVQRDSRWLSVDSKRLSRFSDGTFGRMDSFVSKASSPTSEMPPLQEEQRRDGGDIEKEAKKAKGKEKEVPTSEAW</sequence>